<dbReference type="Gene3D" id="2.60.120.380">
    <property type="match status" value="1"/>
</dbReference>
<dbReference type="SUPFAM" id="SSF49313">
    <property type="entry name" value="Cadherin-like"/>
    <property type="match status" value="1"/>
</dbReference>
<evidence type="ECO:0000256" key="6">
    <source>
        <dbReference type="ARBA" id="ARBA00022989"/>
    </source>
</evidence>
<dbReference type="Pfam" id="PF18962">
    <property type="entry name" value="Por_Secre_tail"/>
    <property type="match status" value="1"/>
</dbReference>
<feature type="domain" description="Fibronectin type-III" evidence="11">
    <location>
        <begin position="1170"/>
        <end position="1263"/>
    </location>
</feature>
<keyword evidence="7" id="KW-0472">Membrane</keyword>
<dbReference type="GO" id="GO:0005975">
    <property type="term" value="P:carbohydrate metabolic process"/>
    <property type="evidence" value="ECO:0007669"/>
    <property type="project" value="UniProtKB-ARBA"/>
</dbReference>
<dbReference type="PROSITE" id="PS50853">
    <property type="entry name" value="FN3"/>
    <property type="match status" value="6"/>
</dbReference>
<dbReference type="InterPro" id="IPR036116">
    <property type="entry name" value="FN3_sf"/>
</dbReference>
<dbReference type="InterPro" id="IPR011658">
    <property type="entry name" value="PA14_dom"/>
</dbReference>
<organism evidence="13 14">
    <name type="scientific">Pseudobacter ginsenosidimutans</name>
    <dbReference type="NCBI Taxonomy" id="661488"/>
    <lineage>
        <taxon>Bacteria</taxon>
        <taxon>Pseudomonadati</taxon>
        <taxon>Bacteroidota</taxon>
        <taxon>Chitinophagia</taxon>
        <taxon>Chitinophagales</taxon>
        <taxon>Chitinophagaceae</taxon>
        <taxon>Pseudobacter</taxon>
    </lineage>
</organism>
<keyword evidence="8" id="KW-1015">Disulfide bond</keyword>
<dbReference type="SUPFAM" id="SSF49899">
    <property type="entry name" value="Concanavalin A-like lectins/glucanases"/>
    <property type="match status" value="1"/>
</dbReference>
<sequence>MKKALLLSTMSTLLCIAVAHAQNVFDPNDAQVRWNSGSALGTSTNPNPNIEGLQKWVSVASSGVSTGSGSFNASAYKAYFINVGGANGLKMCFRLKFPTSYTNPDSASKKYPAMVFFHGAGEPGCNSNGGLYNNERQLVHGGKSFLDKVNSGKFDGFLIYPQVYSGANCWSDWGTAPYSYYYDLVLRVVDSLVKYARVDVDRLLSTGLSNGGAATWSFACAYPQRVAKVAPSAAGNGNQNWQQFIHIPVWFATGDKDTNPNIGYATSSYNINKLNGGDIRWTRYANLGHSVWDPHWAEPDFVPWMNDLHKANPLVFFQRSDFCPDSAINTKLGITPGFASYEWEKDGNLIAKRENNTNTIVNGSSIISYEGNNITVKSFGVYRVRFRRTATGPWSAWSPKPAVIAPKPVTQTPNISILGLKSNVLPAPDGSNTTTLQQPDGYFGYQWFNASNNQQIGTSRTINVPSGSYYAKVVEEFGCGTLPSPNFKVIASGGSPKPDPAKNLTAVATSLTSIQLDWSENPNAGQNETGYEIYRSQTEGGPYTLLHITGPDVLSYLDQGLTSNTTYYYIVRAVSAFGAAVVSNEAGVATELDAIAPTAPSAFTVQATATNYAYLKWTASSDNVGVTKYEIYLNGAKSYTTNSTSFTLSNLDSNVTYTIYVKALDAAGNVSAPSNQVTASTAYSANGLSYKYFEGTGWTSLPNFNFTNIVKTGISNGSTVLNISGIQNRTDNYGILFEGYIKVPTSATYTFSLTANDGANLYVGSPYGTAEVINHDGNHSATAKTGSIYLAAGVHPIAIAYYHNTGSGQALSLTWRNNAGLSEQNVPLSAYFSNYAVSGTAPAAPSNLKATGIAHNKMQLNWTDNSNNETGFEVVRSPALNGTYVPVATVAGTSYIDSNLTSNTVYYYKVRAVGAGGESAYTNTYTEANWLVNGNGDNASGGSTRNLTYNGTITYNTTDKKEGSSSLNFNGTNNYATVNNSASAAFPSEGSYSQRTVAMWIRPTSASYNNRVIFDFGNSSNGLGLRFNGTSLQYGVASSAGTRTTQSLANFASNANWLGTNNWNHVAVVYRENTLRLFLNGVEVSSITNLNFTSVSGTANNASRLGYSGTNNSDAVFNSAATSSDYFVGQMDQIFVINTALTAPGIQSIMNGSYGPSWDTTLVAPSAPLAPTGLAAQLLPGNNVKLTWNDQSSDETGFEVWRSLGNTNNFRLVANVDGGAGATKTYTDSSLFANVTYYYRVRAKGVVSPSAYSNNTFATTVNSVPVIQGVMDFSMTYGTSRTITLNATDTDGDPLVFTAQPLPYFAQIQNLSNGVANMVFNPSMADQGAYTIKVIVSDGFNGFDTTAFSILVNSNSLPVINPVNNVIMNEGASPVKLHLVSNDDDGNDYLVWYSNNLPSFATLVDSGNGRASITFAPSYNASGVYNITLISDDSYGAWSSKDITVTVNELDPNDKIQINMMNYNGYVALWNDVDAKSSNFNVSGLRNIKNEVTTVGIQRMNANSNNRTGGDGYNSGNNSGVFPDNVMRDYLGWGGNDGDDTLRLRVYGLDNNRKYNFVFYASNTCPWCQFTVNSTTTYKIGNETAQIKFWNNQNVTDTIYQVQPSPTGEVIITMIGDAATNLGGYLNALVVEAAFDDGTTPVKPLNLAAQDIANTGVKLTWEDKAYNEQNYKVYRAGAKAGPYTLLNPGANNVDATEYTDLTTQPYNNYYYYIVGSNKHGDGTTSDTIHIATANNKPVLAGLADIFAKTDATVNEDFTVTDNPGDVVTVSVLNKPGFIALQQLGANSYRLVASPTADNIGFSSITIRAEDDKGGITTQSINVGVADKNTRSFYINLGQSSTPAPAPWTNMDGWANPGSNRTNLRDENNVASTISITTVDGWGDVNRNGHRTGNNTGVFPDSVLASGIIDAGSGPKTIRFAGLDQTKRYNLVFVGSINEGSDATNRYVVVGGTVSDTLQARNNTNQSANLNGLTPNAQNTIDVQVSKIGSAAYMVLNGIQIEEYSPALAPMGPTNLYAEPVDRNTVDLSWSDRLSNENVADGFELQRATDSLFTMNLNSVSLGANTTTRRVTGLNPNTRYWFRVRAKVGATFTDFSNRAKTVTPQSLVYLNFNFSTANAGFPWNNTGETPNLPTDFNNLKNQSGQPSGMTISIVNPFNGENVAGINTGNNSGIAPDAVLQSCYWLDNTQVSTLKVSGLNQNKRYRFGFIGSMGDQGWFYGNYTATYTINGRSVYLNSWLNKTKFVYIGNVQPDANGEVFIDFSTTQEGVWGFNSGMIVEAYDDVIGGAVPNMVVTGNPDQPAGAVTEDKAALQPLADNVQLADKIAIKAYPNPFNDFISIDFNNAVASNQVRVDMYDMSGRLVYRRAYGQMPAGMNTLRINTNEGSLGTGIYMVTLVVNGKPVAATKMLRAEKK</sequence>
<keyword evidence="2" id="KW-0812">Transmembrane</keyword>
<dbReference type="GO" id="GO:0004553">
    <property type="term" value="F:hydrolase activity, hydrolyzing O-glycosyl compounds"/>
    <property type="evidence" value="ECO:0007669"/>
    <property type="project" value="UniProtKB-ARBA"/>
</dbReference>
<dbReference type="Pfam" id="PF07691">
    <property type="entry name" value="PA14"/>
    <property type="match status" value="1"/>
</dbReference>
<dbReference type="SUPFAM" id="SSF53474">
    <property type="entry name" value="alpha/beta-Hydrolases"/>
    <property type="match status" value="1"/>
</dbReference>
<dbReference type="InterPro" id="IPR015919">
    <property type="entry name" value="Cadherin-like_sf"/>
</dbReference>
<dbReference type="Gene3D" id="3.40.50.1820">
    <property type="entry name" value="alpha/beta hydrolase"/>
    <property type="match status" value="1"/>
</dbReference>
<dbReference type="GO" id="GO:0005886">
    <property type="term" value="C:plasma membrane"/>
    <property type="evidence" value="ECO:0007669"/>
    <property type="project" value="TreeGrafter"/>
</dbReference>
<comment type="caution">
    <text evidence="13">The sequence shown here is derived from an EMBL/GenBank/DDBJ whole genome shotgun (WGS) entry which is preliminary data.</text>
</comment>
<dbReference type="Gene3D" id="2.60.40.10">
    <property type="entry name" value="Immunoglobulins"/>
    <property type="match status" value="8"/>
</dbReference>
<comment type="subcellular location">
    <subcellularLocation>
        <location evidence="1">Membrane</location>
        <topology evidence="1">Single-pass membrane protein</topology>
    </subcellularLocation>
</comment>
<evidence type="ECO:0000313" key="14">
    <source>
        <dbReference type="Proteomes" id="UP000293874"/>
    </source>
</evidence>
<keyword evidence="6" id="KW-1133">Transmembrane helix</keyword>
<evidence type="ECO:0000256" key="1">
    <source>
        <dbReference type="ARBA" id="ARBA00004167"/>
    </source>
</evidence>
<keyword evidence="9" id="KW-0675">Receptor</keyword>
<feature type="domain" description="Fibronectin type-III" evidence="11">
    <location>
        <begin position="1643"/>
        <end position="1735"/>
    </location>
</feature>
<dbReference type="InterPro" id="IPR006558">
    <property type="entry name" value="LamG-like"/>
</dbReference>
<keyword evidence="5" id="KW-0067">ATP-binding</keyword>
<dbReference type="InterPro" id="IPR003961">
    <property type="entry name" value="FN3_dom"/>
</dbReference>
<evidence type="ECO:0000259" key="11">
    <source>
        <dbReference type="PROSITE" id="PS50853"/>
    </source>
</evidence>
<feature type="domain" description="Fibronectin type-III" evidence="11">
    <location>
        <begin position="844"/>
        <end position="934"/>
    </location>
</feature>
<dbReference type="Pfam" id="PF13385">
    <property type="entry name" value="Laminin_G_3"/>
    <property type="match status" value="1"/>
</dbReference>
<evidence type="ECO:0000259" key="12">
    <source>
        <dbReference type="PROSITE" id="PS51820"/>
    </source>
</evidence>
<dbReference type="NCBIfam" id="TIGR04183">
    <property type="entry name" value="Por_Secre_tail"/>
    <property type="match status" value="1"/>
</dbReference>
<dbReference type="Gene3D" id="2.60.120.200">
    <property type="match status" value="1"/>
</dbReference>
<dbReference type="Proteomes" id="UP000293874">
    <property type="component" value="Unassembled WGS sequence"/>
</dbReference>
<proteinExistence type="predicted"/>
<feature type="domain" description="Fibronectin type-III" evidence="11">
    <location>
        <begin position="500"/>
        <end position="593"/>
    </location>
</feature>
<evidence type="ECO:0000256" key="10">
    <source>
        <dbReference type="SAM" id="SignalP"/>
    </source>
</evidence>
<dbReference type="PROSITE" id="PS51820">
    <property type="entry name" value="PA14"/>
    <property type="match status" value="1"/>
</dbReference>
<evidence type="ECO:0000256" key="3">
    <source>
        <dbReference type="ARBA" id="ARBA00022729"/>
    </source>
</evidence>
<dbReference type="Pfam" id="PF00041">
    <property type="entry name" value="fn3"/>
    <property type="match status" value="3"/>
</dbReference>
<name>A0A4Q7MUD8_9BACT</name>
<dbReference type="PANTHER" id="PTHR46877">
    <property type="entry name" value="EPH RECEPTOR A5"/>
    <property type="match status" value="1"/>
</dbReference>
<feature type="signal peptide" evidence="10">
    <location>
        <begin position="1"/>
        <end position="21"/>
    </location>
</feature>
<dbReference type="SUPFAM" id="SSF49265">
    <property type="entry name" value="Fibronectin type III"/>
    <property type="match status" value="3"/>
</dbReference>
<feature type="domain" description="Fibronectin type-III" evidence="11">
    <location>
        <begin position="2011"/>
        <end position="2105"/>
    </location>
</feature>
<dbReference type="GO" id="GO:0005524">
    <property type="term" value="F:ATP binding"/>
    <property type="evidence" value="ECO:0007669"/>
    <property type="project" value="UniProtKB-KW"/>
</dbReference>
<dbReference type="EMBL" id="SGXA01000002">
    <property type="protein sequence ID" value="RZS72502.1"/>
    <property type="molecule type" value="Genomic_DNA"/>
</dbReference>
<dbReference type="InterPro" id="IPR026444">
    <property type="entry name" value="Secre_tail"/>
</dbReference>
<feature type="chain" id="PRO_5020652362" evidence="10">
    <location>
        <begin position="22"/>
        <end position="2413"/>
    </location>
</feature>
<dbReference type="RefSeq" id="WP_130542912.1">
    <property type="nucleotide sequence ID" value="NZ_CP042431.1"/>
</dbReference>
<dbReference type="InterPro" id="IPR050449">
    <property type="entry name" value="Ephrin_rcpt_TKs"/>
</dbReference>
<dbReference type="InterPro" id="IPR037524">
    <property type="entry name" value="PA14/GLEYA"/>
</dbReference>
<dbReference type="InterPro" id="IPR013320">
    <property type="entry name" value="ConA-like_dom_sf"/>
</dbReference>
<dbReference type="SUPFAM" id="SSF56988">
    <property type="entry name" value="Anthrax protective antigen"/>
    <property type="match status" value="1"/>
</dbReference>
<protein>
    <submittedName>
        <fullName evidence="13">Fibronectin type III domain protein</fullName>
    </submittedName>
</protein>
<dbReference type="InterPro" id="IPR029058">
    <property type="entry name" value="AB_hydrolase_fold"/>
</dbReference>
<evidence type="ECO:0000256" key="7">
    <source>
        <dbReference type="ARBA" id="ARBA00023136"/>
    </source>
</evidence>
<feature type="domain" description="Fibronectin type-III" evidence="11">
    <location>
        <begin position="599"/>
        <end position="684"/>
    </location>
</feature>
<evidence type="ECO:0000256" key="2">
    <source>
        <dbReference type="ARBA" id="ARBA00022692"/>
    </source>
</evidence>
<accession>A0A4Q7MUD8</accession>
<evidence type="ECO:0000256" key="9">
    <source>
        <dbReference type="ARBA" id="ARBA00023170"/>
    </source>
</evidence>
<gene>
    <name evidence="13" type="ORF">EV199_4423</name>
</gene>
<keyword evidence="4" id="KW-0547">Nucleotide-binding</keyword>
<dbReference type="CDD" id="cd00063">
    <property type="entry name" value="FN3"/>
    <property type="match status" value="6"/>
</dbReference>
<keyword evidence="14" id="KW-1185">Reference proteome</keyword>
<feature type="domain" description="PA14" evidence="12">
    <location>
        <begin position="683"/>
        <end position="830"/>
    </location>
</feature>
<keyword evidence="3 10" id="KW-0732">Signal</keyword>
<dbReference type="GO" id="GO:0005005">
    <property type="term" value="F:transmembrane-ephrin receptor activity"/>
    <property type="evidence" value="ECO:0007669"/>
    <property type="project" value="TreeGrafter"/>
</dbReference>
<dbReference type="InterPro" id="IPR013783">
    <property type="entry name" value="Ig-like_fold"/>
</dbReference>
<dbReference type="SMART" id="SM00560">
    <property type="entry name" value="LamGL"/>
    <property type="match status" value="1"/>
</dbReference>
<evidence type="ECO:0000256" key="8">
    <source>
        <dbReference type="ARBA" id="ARBA00023157"/>
    </source>
</evidence>
<evidence type="ECO:0000256" key="4">
    <source>
        <dbReference type="ARBA" id="ARBA00022741"/>
    </source>
</evidence>
<dbReference type="OrthoDB" id="9803616at2"/>
<evidence type="ECO:0000313" key="13">
    <source>
        <dbReference type="EMBL" id="RZS72502.1"/>
    </source>
</evidence>
<dbReference type="SMART" id="SM00060">
    <property type="entry name" value="FN3"/>
    <property type="match status" value="6"/>
</dbReference>
<dbReference type="SMART" id="SM00758">
    <property type="entry name" value="PA14"/>
    <property type="match status" value="1"/>
</dbReference>
<dbReference type="PANTHER" id="PTHR46877:SF14">
    <property type="entry name" value="RECEPTOR PROTEIN-TYROSINE KINASE"/>
    <property type="match status" value="1"/>
</dbReference>
<dbReference type="GO" id="GO:0005509">
    <property type="term" value="F:calcium ion binding"/>
    <property type="evidence" value="ECO:0007669"/>
    <property type="project" value="InterPro"/>
</dbReference>
<evidence type="ECO:0000256" key="5">
    <source>
        <dbReference type="ARBA" id="ARBA00022840"/>
    </source>
</evidence>
<reference evidence="13 14" key="1">
    <citation type="submission" date="2019-02" db="EMBL/GenBank/DDBJ databases">
        <title>Genomic Encyclopedia of Type Strains, Phase IV (KMG-IV): sequencing the most valuable type-strain genomes for metagenomic binning, comparative biology and taxonomic classification.</title>
        <authorList>
            <person name="Goeker M."/>
        </authorList>
    </citation>
    <scope>NUCLEOTIDE SEQUENCE [LARGE SCALE GENOMIC DNA]</scope>
    <source>
        <strain evidence="13 14">DSM 18116</strain>
    </source>
</reference>